<feature type="region of interest" description="Disordered" evidence="1">
    <location>
        <begin position="1"/>
        <end position="61"/>
    </location>
</feature>
<evidence type="ECO:0000313" key="3">
    <source>
        <dbReference type="EMBL" id="CAD8897602.1"/>
    </source>
</evidence>
<accession>A0A6U5KGI0</accession>
<name>A0A6U5KGI0_9STRA</name>
<dbReference type="EMBL" id="HBFR01033970">
    <property type="protein sequence ID" value="CAD8897602.1"/>
    <property type="molecule type" value="Transcribed_RNA"/>
</dbReference>
<reference evidence="3" key="1">
    <citation type="submission" date="2021-01" db="EMBL/GenBank/DDBJ databases">
        <authorList>
            <person name="Corre E."/>
            <person name="Pelletier E."/>
            <person name="Niang G."/>
            <person name="Scheremetjew M."/>
            <person name="Finn R."/>
            <person name="Kale V."/>
            <person name="Holt S."/>
            <person name="Cochrane G."/>
            <person name="Meng A."/>
            <person name="Brown T."/>
            <person name="Cohen L."/>
        </authorList>
    </citation>
    <scope>NUCLEOTIDE SEQUENCE</scope>
    <source>
        <strain evidence="3">308</strain>
    </source>
</reference>
<dbReference type="AlphaFoldDB" id="A0A6U5KGI0"/>
<organism evidence="3">
    <name type="scientific">Corethron hystrix</name>
    <dbReference type="NCBI Taxonomy" id="216773"/>
    <lineage>
        <taxon>Eukaryota</taxon>
        <taxon>Sar</taxon>
        <taxon>Stramenopiles</taxon>
        <taxon>Ochrophyta</taxon>
        <taxon>Bacillariophyta</taxon>
        <taxon>Coscinodiscophyceae</taxon>
        <taxon>Corethrophycidae</taxon>
        <taxon>Corethrales</taxon>
        <taxon>Corethraceae</taxon>
        <taxon>Corethron</taxon>
    </lineage>
</organism>
<evidence type="ECO:0000256" key="1">
    <source>
        <dbReference type="SAM" id="MobiDB-lite"/>
    </source>
</evidence>
<feature type="compositionally biased region" description="Basic and acidic residues" evidence="1">
    <location>
        <begin position="83"/>
        <end position="111"/>
    </location>
</feature>
<feature type="region of interest" description="Disordered" evidence="1">
    <location>
        <begin position="80"/>
        <end position="119"/>
    </location>
</feature>
<feature type="compositionally biased region" description="Basic and acidic residues" evidence="1">
    <location>
        <begin position="47"/>
        <end position="61"/>
    </location>
</feature>
<protein>
    <submittedName>
        <fullName evidence="3">Uncharacterized protein</fullName>
    </submittedName>
</protein>
<evidence type="ECO:0000313" key="2">
    <source>
        <dbReference type="EMBL" id="CAD8897594.1"/>
    </source>
</evidence>
<sequence length="119" mass="12667">MPQGKIKMGPAKKSAGGTRKKAQANKKKIAKGRRSLKAGSRSTADSRNSKREVTKAIDRRNEGAVAARLLASGNKLQLGDLADAGRLEAKRKGAERERSEGKAKNAADRAGNKLRSMGI</sequence>
<proteinExistence type="predicted"/>
<feature type="compositionally biased region" description="Basic residues" evidence="1">
    <location>
        <begin position="18"/>
        <end position="36"/>
    </location>
</feature>
<dbReference type="EMBL" id="HBFR01033959">
    <property type="protein sequence ID" value="CAD8897594.1"/>
    <property type="molecule type" value="Transcribed_RNA"/>
</dbReference>
<gene>
    <name evidence="2" type="ORF">CHYS00102_LOCUS24808</name>
    <name evidence="3" type="ORF">CHYS00102_LOCUS24816</name>
</gene>